<dbReference type="Gene3D" id="3.40.190.10">
    <property type="entry name" value="Periplasmic binding protein-like II"/>
    <property type="match status" value="1"/>
</dbReference>
<proteinExistence type="predicted"/>
<dbReference type="InterPro" id="IPR050490">
    <property type="entry name" value="Bact_solute-bd_prot1"/>
</dbReference>
<dbReference type="Proteomes" id="UP000630594">
    <property type="component" value="Unassembled WGS sequence"/>
</dbReference>
<evidence type="ECO:0000256" key="1">
    <source>
        <dbReference type="SAM" id="MobiDB-lite"/>
    </source>
</evidence>
<dbReference type="RefSeq" id="WP_188420577.1">
    <property type="nucleotide sequence ID" value="NZ_BMCK01000001.1"/>
</dbReference>
<dbReference type="SUPFAM" id="SSF53850">
    <property type="entry name" value="Periplasmic binding protein-like II"/>
    <property type="match status" value="1"/>
</dbReference>
<comment type="caution">
    <text evidence="3">The sequence shown here is derived from an EMBL/GenBank/DDBJ whole genome shotgun (WGS) entry which is preliminary data.</text>
</comment>
<accession>A0ABQ1PXN4</accession>
<keyword evidence="4" id="KW-1185">Reference proteome</keyword>
<evidence type="ECO:0000313" key="3">
    <source>
        <dbReference type="EMBL" id="GGD05632.1"/>
    </source>
</evidence>
<dbReference type="PANTHER" id="PTHR43649">
    <property type="entry name" value="ARABINOSE-BINDING PROTEIN-RELATED"/>
    <property type="match status" value="1"/>
</dbReference>
<evidence type="ECO:0008006" key="5">
    <source>
        <dbReference type="Google" id="ProtNLM"/>
    </source>
</evidence>
<organism evidence="3 4">
    <name type="scientific">Nocardioides daphniae</name>
    <dbReference type="NCBI Taxonomy" id="402297"/>
    <lineage>
        <taxon>Bacteria</taxon>
        <taxon>Bacillati</taxon>
        <taxon>Actinomycetota</taxon>
        <taxon>Actinomycetes</taxon>
        <taxon>Propionibacteriales</taxon>
        <taxon>Nocardioidaceae</taxon>
        <taxon>Nocardioides</taxon>
    </lineage>
</organism>
<gene>
    <name evidence="3" type="ORF">GCM10007231_00530</name>
</gene>
<name>A0ABQ1PXN4_9ACTN</name>
<keyword evidence="2" id="KW-0732">Signal</keyword>
<evidence type="ECO:0000313" key="4">
    <source>
        <dbReference type="Proteomes" id="UP000630594"/>
    </source>
</evidence>
<feature type="chain" id="PRO_5046415795" description="Extracellular solute-binding protein" evidence="2">
    <location>
        <begin position="23"/>
        <end position="458"/>
    </location>
</feature>
<feature type="signal peptide" evidence="2">
    <location>
        <begin position="1"/>
        <end position="22"/>
    </location>
</feature>
<dbReference type="PROSITE" id="PS51257">
    <property type="entry name" value="PROKAR_LIPOPROTEIN"/>
    <property type="match status" value="1"/>
</dbReference>
<feature type="region of interest" description="Disordered" evidence="1">
    <location>
        <begin position="437"/>
        <end position="458"/>
    </location>
</feature>
<protein>
    <recommendedName>
        <fullName evidence="5">Extracellular solute-binding protein</fullName>
    </recommendedName>
</protein>
<sequence>MTTRRPALVLASLLTLALTASACTNGEKEPTGGPSGTPSPTIAAEPDNLSFGVFGTEAEMVAWDSVLRDFNDGNRSTRANLVEWTSQKAGRDALASGDPEQVPDVFLLSRTDLRLAMDEELTRPVSELLDERGVDFGDKFSRDAVESFSLDGDLQCMAYSISPTVMFINEKFVDFDAMTERGLDVSSRWDRWRMPQFAEAARFGTRPVRGVSGVHIDATVEGLAPFILSAGGSLFDDDKQPTSLNFSSGETREALEEALPVLRDASITLPEDKLAKRSALEWFKRGKVSMIAGQRALVPELRREKNLQFNVMPMPYLGSAATVGDVHGLCISAETEHPGQAADLIAHLVGDKATVEVTKAGAIVPANLTVAASDDFLQKGQMPARSRVFNSAIRGIEFPPLVASWDELEKAVRPFVRQLLLDPGEIDLEAITEKIDEASRTVLSPETLEPSESPDDQE</sequence>
<evidence type="ECO:0000256" key="2">
    <source>
        <dbReference type="SAM" id="SignalP"/>
    </source>
</evidence>
<reference evidence="4" key="1">
    <citation type="journal article" date="2019" name="Int. J. Syst. Evol. Microbiol.">
        <title>The Global Catalogue of Microorganisms (GCM) 10K type strain sequencing project: providing services to taxonomists for standard genome sequencing and annotation.</title>
        <authorList>
            <consortium name="The Broad Institute Genomics Platform"/>
            <consortium name="The Broad Institute Genome Sequencing Center for Infectious Disease"/>
            <person name="Wu L."/>
            <person name="Ma J."/>
        </authorList>
    </citation>
    <scope>NUCLEOTIDE SEQUENCE [LARGE SCALE GENOMIC DNA]</scope>
    <source>
        <strain evidence="4">CCM 7403</strain>
    </source>
</reference>
<dbReference type="Pfam" id="PF13416">
    <property type="entry name" value="SBP_bac_8"/>
    <property type="match status" value="1"/>
</dbReference>
<dbReference type="PANTHER" id="PTHR43649:SF12">
    <property type="entry name" value="DIACETYLCHITOBIOSE BINDING PROTEIN DASA"/>
    <property type="match status" value="1"/>
</dbReference>
<dbReference type="EMBL" id="BMCK01000001">
    <property type="protein sequence ID" value="GGD05632.1"/>
    <property type="molecule type" value="Genomic_DNA"/>
</dbReference>
<dbReference type="InterPro" id="IPR006059">
    <property type="entry name" value="SBP"/>
</dbReference>